<name>A0ABW3FWP6_9PSEU</name>
<gene>
    <name evidence="1" type="ORF">ACFQ16_21400</name>
</gene>
<organism evidence="1 2">
    <name type="scientific">Saccharopolyspora rosea</name>
    <dbReference type="NCBI Taxonomy" id="524884"/>
    <lineage>
        <taxon>Bacteria</taxon>
        <taxon>Bacillati</taxon>
        <taxon>Actinomycetota</taxon>
        <taxon>Actinomycetes</taxon>
        <taxon>Pseudonocardiales</taxon>
        <taxon>Pseudonocardiaceae</taxon>
        <taxon>Saccharopolyspora</taxon>
    </lineage>
</organism>
<reference evidence="2" key="1">
    <citation type="journal article" date="2019" name="Int. J. Syst. Evol. Microbiol.">
        <title>The Global Catalogue of Microorganisms (GCM) 10K type strain sequencing project: providing services to taxonomists for standard genome sequencing and annotation.</title>
        <authorList>
            <consortium name="The Broad Institute Genomics Platform"/>
            <consortium name="The Broad Institute Genome Sequencing Center for Infectious Disease"/>
            <person name="Wu L."/>
            <person name="Ma J."/>
        </authorList>
    </citation>
    <scope>NUCLEOTIDE SEQUENCE [LARGE SCALE GENOMIC DNA]</scope>
    <source>
        <strain evidence="2">CCUG 56401</strain>
    </source>
</reference>
<dbReference type="EC" id="2.1.1.-" evidence="1"/>
<protein>
    <submittedName>
        <fullName evidence="1">SAM-dependent methyltransferase</fullName>
        <ecNumber evidence="1">2.1.1.-</ecNumber>
    </submittedName>
</protein>
<evidence type="ECO:0000313" key="2">
    <source>
        <dbReference type="Proteomes" id="UP001597018"/>
    </source>
</evidence>
<keyword evidence="2" id="KW-1185">Reference proteome</keyword>
<dbReference type="EMBL" id="JBHTIW010000020">
    <property type="protein sequence ID" value="MFD0922309.1"/>
    <property type="molecule type" value="Genomic_DNA"/>
</dbReference>
<dbReference type="RefSeq" id="WP_263251575.1">
    <property type="nucleotide sequence ID" value="NZ_BAABLT010000045.1"/>
</dbReference>
<keyword evidence="1" id="KW-0489">Methyltransferase</keyword>
<dbReference type="Gene3D" id="3.40.50.150">
    <property type="entry name" value="Vaccinia Virus protein VP39"/>
    <property type="match status" value="1"/>
</dbReference>
<proteinExistence type="predicted"/>
<dbReference type="InterPro" id="IPR006764">
    <property type="entry name" value="SAM_dep_MeTrfase_SAV2177_type"/>
</dbReference>
<evidence type="ECO:0000313" key="1">
    <source>
        <dbReference type="EMBL" id="MFD0922309.1"/>
    </source>
</evidence>
<dbReference type="InterPro" id="IPR029063">
    <property type="entry name" value="SAM-dependent_MTases_sf"/>
</dbReference>
<comment type="caution">
    <text evidence="1">The sequence shown here is derived from an EMBL/GenBank/DDBJ whole genome shotgun (WGS) entry which is preliminary data.</text>
</comment>
<dbReference type="Proteomes" id="UP001597018">
    <property type="component" value="Unassembled WGS sequence"/>
</dbReference>
<dbReference type="Pfam" id="PF04672">
    <property type="entry name" value="Methyltransf_19"/>
    <property type="match status" value="1"/>
</dbReference>
<dbReference type="GO" id="GO:0032259">
    <property type="term" value="P:methylation"/>
    <property type="evidence" value="ECO:0007669"/>
    <property type="project" value="UniProtKB-KW"/>
</dbReference>
<dbReference type="PIRSF" id="PIRSF017393">
    <property type="entry name" value="MTase_SAV2177"/>
    <property type="match status" value="1"/>
</dbReference>
<dbReference type="GO" id="GO:0008168">
    <property type="term" value="F:methyltransferase activity"/>
    <property type="evidence" value="ECO:0007669"/>
    <property type="project" value="UniProtKB-KW"/>
</dbReference>
<keyword evidence="1" id="KW-0808">Transferase</keyword>
<dbReference type="SUPFAM" id="SSF53335">
    <property type="entry name" value="S-adenosyl-L-methionine-dependent methyltransferases"/>
    <property type="match status" value="1"/>
</dbReference>
<sequence>MKEPSELSGVDVDRPNAARMYDYYLGGSANFEVDRVAAEAGKAAMPDAVTYARSNRAFLGRAVRYLCSVGVDQFLDLGSGIPTVGNVHEIAQEANPRARVAYVDIEPVAVAHGRRLLAGVDGVTTTQADIRDPASVLSAPGVADLLDFDRPVAVLAVAILPFVTDDAEAAALVAAYRQACVPGSYLVISHIAQLAASREQVAEAEQVMARTPTPVVWRSADRIAPLFNGYALVPPGLLPAPQWRPDGPVEAEHIARANAYAGVGLLR</sequence>
<accession>A0ABW3FWP6</accession>